<feature type="domain" description="Glycosyl hydrolase family 13 catalytic" evidence="3">
    <location>
        <begin position="377"/>
        <end position="760"/>
    </location>
</feature>
<dbReference type="InterPro" id="IPR017853">
    <property type="entry name" value="GH"/>
</dbReference>
<dbReference type="SUPFAM" id="SSF81296">
    <property type="entry name" value="E set domains"/>
    <property type="match status" value="2"/>
</dbReference>
<protein>
    <submittedName>
        <fullName evidence="5">DUF3372 domain-containing protein</fullName>
    </submittedName>
    <submittedName>
        <fullName evidence="4">Pullulanase/glycogen debranching enzyme</fullName>
    </submittedName>
</protein>
<dbReference type="Pfam" id="PF11852">
    <property type="entry name" value="Pullul_strch_C"/>
    <property type="match status" value="1"/>
</dbReference>
<dbReference type="EMBL" id="CP040017">
    <property type="protein sequence ID" value="QCP11573.1"/>
    <property type="molecule type" value="Genomic_DNA"/>
</dbReference>
<sequence length="911" mass="97698">MEHPHRSRALRLAVAAALATLAASAGTAHAASSSAALCDGEGFQSILSPSAAAFDARAAWVDRRTLAWPGARADARTRLYHAKNAALTAPAGGKVGGADGFLPLDATAAALPERLRYLGEGPVFALREADVARIAGLHRGALLLVSEAADGTVLDATRVQVAGALDDLYAAAEAVPDLGATPRTGGTTFKLWAPTARQVAVCTYDQGTGPSRAATPLRFDPKSGVWSATLAGNLDGKYYRYAVDVHVPGAGIVRNLVTDPYSVSLATDSRRSYIADLASPRLKPAGWDSDAPPAKVAAQPDMSIYELHVRDFSIGDATVSAANRGKYTAFLESGSDGMRHLRALSQAGLTDVHLLPVYDIGSIPEKGCVTPAPAGAADSDAQQKLIGDSKLADCYNWGYDPYHYSAPEGSYSTDPADGGKRVIEFRQMVQALHRAGLRVGMDVVYNHTYTAGQDEKSVLDRVVPGYYHRLDAKGAIERSTCCENTATEHRMMGKLMVDSSVLWTQAYHIDSFRFDLMGHQPRSVMETLQRRVNAAAGRHVNLIGEGWNFGEVADGKCFVQASQLALNGSGIGTFSDRGRDAVRGGGAGDSGRDMVTRQGYVNGLVYDPNGGIQHSPADLLKAADLVRVGLAGTLRTYPLQVYTGEMRELQRIDYGGQPAGYASEPGEVVNYVENHDNQTLYDLNVLRLPASTSTADRARVQVLAAAINAFSQGVAYFHAGFDILRSKSLDRNSFESGDWFNRLDWTYRDNYFGTGLPPAADNGKDYALFRPLLANPAFKPAPADIAFTRDAFRDLLRIRASSTLFRLRTAGDVGQRLRFYNTGPAQVPTVIAGRLDGAGYQGAGFKSVLYLLNVDKAARSIDVPQETGRAWKLHPVHASPAAADRRASEARYDPATGRFTIPPRTAVVFVE</sequence>
<dbReference type="SUPFAM" id="SSF51445">
    <property type="entry name" value="(Trans)glycosidases"/>
    <property type="match status" value="1"/>
</dbReference>
<name>A0A4P8HPC6_9BURK</name>
<feature type="chain" id="PRO_5044607306" evidence="2">
    <location>
        <begin position="31"/>
        <end position="911"/>
    </location>
</feature>
<evidence type="ECO:0000256" key="2">
    <source>
        <dbReference type="SAM" id="SignalP"/>
    </source>
</evidence>
<dbReference type="RefSeq" id="WP_137314420.1">
    <property type="nucleotide sequence ID" value="NZ_CP040017.1"/>
</dbReference>
<accession>A0A4P8HPC6</accession>
<organism evidence="4 7">
    <name type="scientific">Pseudoduganella umbonata</name>
    <dbReference type="NCBI Taxonomy" id="864828"/>
    <lineage>
        <taxon>Bacteria</taxon>
        <taxon>Pseudomonadati</taxon>
        <taxon>Pseudomonadota</taxon>
        <taxon>Betaproteobacteria</taxon>
        <taxon>Burkholderiales</taxon>
        <taxon>Oxalobacteraceae</taxon>
        <taxon>Telluria group</taxon>
        <taxon>Pseudoduganella</taxon>
    </lineage>
</organism>
<dbReference type="GO" id="GO:0005975">
    <property type="term" value="P:carbohydrate metabolic process"/>
    <property type="evidence" value="ECO:0007669"/>
    <property type="project" value="InterPro"/>
</dbReference>
<dbReference type="EMBL" id="JACHXS010000002">
    <property type="protein sequence ID" value="MBB3220982.1"/>
    <property type="molecule type" value="Genomic_DNA"/>
</dbReference>
<dbReference type="Gene3D" id="2.60.40.1180">
    <property type="entry name" value="Golgi alpha-mannosidase II"/>
    <property type="match status" value="1"/>
</dbReference>
<feature type="signal peptide" evidence="2">
    <location>
        <begin position="1"/>
        <end position="30"/>
    </location>
</feature>
<gene>
    <name evidence="5" type="ORF">FCL38_14965</name>
    <name evidence="4" type="ORF">FHS02_001781</name>
</gene>
<dbReference type="InterPro" id="IPR024561">
    <property type="entry name" value="Pullul_strch_C"/>
</dbReference>
<dbReference type="SUPFAM" id="SSF51011">
    <property type="entry name" value="Glycosyl hydrolase domain"/>
    <property type="match status" value="1"/>
</dbReference>
<dbReference type="Pfam" id="PF02922">
    <property type="entry name" value="CBM_48"/>
    <property type="match status" value="1"/>
</dbReference>
<dbReference type="AlphaFoldDB" id="A0A4P8HPC6"/>
<dbReference type="InterPro" id="IPR004193">
    <property type="entry name" value="Glyco_hydro_13_N"/>
</dbReference>
<dbReference type="OrthoDB" id="9800174at2"/>
<dbReference type="InterPro" id="IPR040671">
    <property type="entry name" value="Pullulanase_N2"/>
</dbReference>
<reference evidence="5 6" key="1">
    <citation type="submission" date="2019-05" db="EMBL/GenBank/DDBJ databases">
        <title>Draft Genome Sequences of Six Type Strains of the Genus Massilia.</title>
        <authorList>
            <person name="Miess H."/>
            <person name="Frediansyhah A."/>
            <person name="Gross H."/>
        </authorList>
    </citation>
    <scope>NUCLEOTIDE SEQUENCE [LARGE SCALE GENOMIC DNA]</scope>
    <source>
        <strain evidence="5 6">DSMZ 26121</strain>
    </source>
</reference>
<dbReference type="Gene3D" id="2.60.40.1130">
    <property type="entry name" value="Rab geranylgeranyltransferase alpha-subunit, insert domain"/>
    <property type="match status" value="1"/>
</dbReference>
<dbReference type="InterPro" id="IPR006047">
    <property type="entry name" value="GH13_cat_dom"/>
</dbReference>
<keyword evidence="2" id="KW-0732">Signal</keyword>
<dbReference type="PANTHER" id="PTHR43002">
    <property type="entry name" value="GLYCOGEN DEBRANCHING ENZYME"/>
    <property type="match status" value="1"/>
</dbReference>
<reference evidence="4 7" key="2">
    <citation type="submission" date="2020-08" db="EMBL/GenBank/DDBJ databases">
        <title>Genomic Encyclopedia of Type Strains, Phase III (KMG-III): the genomes of soil and plant-associated and newly described type strains.</title>
        <authorList>
            <person name="Whitman W."/>
        </authorList>
    </citation>
    <scope>NUCLEOTIDE SEQUENCE [LARGE SCALE GENOMIC DNA]</scope>
    <source>
        <strain evidence="4 7">CECT 7753</strain>
    </source>
</reference>
<evidence type="ECO:0000259" key="3">
    <source>
        <dbReference type="SMART" id="SM00642"/>
    </source>
</evidence>
<evidence type="ECO:0000313" key="4">
    <source>
        <dbReference type="EMBL" id="MBB3220982.1"/>
    </source>
</evidence>
<dbReference type="CDD" id="cd02860">
    <property type="entry name" value="E_set_Pullulanase"/>
    <property type="match status" value="1"/>
</dbReference>
<evidence type="ECO:0000313" key="5">
    <source>
        <dbReference type="EMBL" id="QCP11573.1"/>
    </source>
</evidence>
<dbReference type="Proteomes" id="UP000298763">
    <property type="component" value="Chromosome"/>
</dbReference>
<dbReference type="InterPro" id="IPR013780">
    <property type="entry name" value="Glyco_hydro_b"/>
</dbReference>
<dbReference type="InterPro" id="IPR014756">
    <property type="entry name" value="Ig_E-set"/>
</dbReference>
<dbReference type="Gene3D" id="2.60.40.10">
    <property type="entry name" value="Immunoglobulins"/>
    <property type="match status" value="1"/>
</dbReference>
<dbReference type="GO" id="GO:0004553">
    <property type="term" value="F:hydrolase activity, hydrolyzing O-glycosyl compounds"/>
    <property type="evidence" value="ECO:0007669"/>
    <property type="project" value="InterPro"/>
</dbReference>
<dbReference type="Gene3D" id="3.20.20.80">
    <property type="entry name" value="Glycosidases"/>
    <property type="match status" value="1"/>
</dbReference>
<evidence type="ECO:0000313" key="6">
    <source>
        <dbReference type="Proteomes" id="UP000298763"/>
    </source>
</evidence>
<comment type="similarity">
    <text evidence="1">Belongs to the glycosyl hydrolase 13 family.</text>
</comment>
<dbReference type="CDD" id="cd11341">
    <property type="entry name" value="AmyAc_Pullulanase_LD-like"/>
    <property type="match status" value="1"/>
</dbReference>
<dbReference type="InterPro" id="IPR013783">
    <property type="entry name" value="Ig-like_fold"/>
</dbReference>
<dbReference type="Pfam" id="PF17967">
    <property type="entry name" value="Pullulanase_N2"/>
    <property type="match status" value="1"/>
</dbReference>
<dbReference type="Proteomes" id="UP000584325">
    <property type="component" value="Unassembled WGS sequence"/>
</dbReference>
<evidence type="ECO:0000313" key="7">
    <source>
        <dbReference type="Proteomes" id="UP000584325"/>
    </source>
</evidence>
<evidence type="ECO:0000256" key="1">
    <source>
        <dbReference type="ARBA" id="ARBA00008061"/>
    </source>
</evidence>
<proteinExistence type="inferred from homology"/>
<keyword evidence="6" id="KW-1185">Reference proteome</keyword>
<dbReference type="SMART" id="SM00642">
    <property type="entry name" value="Aamy"/>
    <property type="match status" value="1"/>
</dbReference>